<proteinExistence type="predicted"/>
<sequence>MAVNTSTQLGCGRDIDEVWENIARPATPHELSCPFCGPARESLQELERATSKLRVDDEEDPELQAGPLVIARILEVARSEVRRNRRLPLNKPLPGQVSEALTISEQAVAAVVRRTGDRHGGVQVRRCSVELVDDSAPVAGSLPVVDELAPREASDVRVALRVSIDGGVSIPSLSGELRRAVIDVVSREVGMNVVRVDIEVEDVHGV</sequence>
<dbReference type="EMBL" id="JAGIOB010000001">
    <property type="protein sequence ID" value="MBP2417643.1"/>
    <property type="molecule type" value="Genomic_DNA"/>
</dbReference>
<protein>
    <submittedName>
        <fullName evidence="1">Alkaline shock family protein YloU</fullName>
    </submittedName>
</protein>
<accession>A0ABS4ZBT6</accession>
<evidence type="ECO:0000313" key="2">
    <source>
        <dbReference type="Proteomes" id="UP000758168"/>
    </source>
</evidence>
<dbReference type="Proteomes" id="UP000758168">
    <property type="component" value="Unassembled WGS sequence"/>
</dbReference>
<evidence type="ECO:0000313" key="1">
    <source>
        <dbReference type="EMBL" id="MBP2417643.1"/>
    </source>
</evidence>
<gene>
    <name evidence="1" type="ORF">JOF54_002565</name>
</gene>
<organism evidence="1 2">
    <name type="scientific">Microlunatus capsulatus</name>
    <dbReference type="NCBI Taxonomy" id="99117"/>
    <lineage>
        <taxon>Bacteria</taxon>
        <taxon>Bacillati</taxon>
        <taxon>Actinomycetota</taxon>
        <taxon>Actinomycetes</taxon>
        <taxon>Propionibacteriales</taxon>
        <taxon>Propionibacteriaceae</taxon>
        <taxon>Microlunatus</taxon>
    </lineage>
</organism>
<name>A0ABS4ZBT6_9ACTN</name>
<comment type="caution">
    <text evidence="1">The sequence shown here is derived from an EMBL/GenBank/DDBJ whole genome shotgun (WGS) entry which is preliminary data.</text>
</comment>
<keyword evidence="2" id="KW-1185">Reference proteome</keyword>
<reference evidence="1 2" key="1">
    <citation type="submission" date="2021-03" db="EMBL/GenBank/DDBJ databases">
        <title>Sequencing the genomes of 1000 actinobacteria strains.</title>
        <authorList>
            <person name="Klenk H.-P."/>
        </authorList>
    </citation>
    <scope>NUCLEOTIDE SEQUENCE [LARGE SCALE GENOMIC DNA]</scope>
    <source>
        <strain evidence="1 2">DSM 12936</strain>
    </source>
</reference>
<dbReference type="RefSeq" id="WP_210056394.1">
    <property type="nucleotide sequence ID" value="NZ_BAAAMH010000020.1"/>
</dbReference>